<comment type="caution">
    <text evidence="8">The sequence shown here is derived from an EMBL/GenBank/DDBJ whole genome shotgun (WGS) entry which is preliminary data.</text>
</comment>
<evidence type="ECO:0000256" key="1">
    <source>
        <dbReference type="ARBA" id="ARBA00004651"/>
    </source>
</evidence>
<keyword evidence="4 6" id="KW-1133">Transmembrane helix</keyword>
<evidence type="ECO:0000259" key="7">
    <source>
        <dbReference type="PROSITE" id="PS50850"/>
    </source>
</evidence>
<evidence type="ECO:0000256" key="3">
    <source>
        <dbReference type="ARBA" id="ARBA00022692"/>
    </source>
</evidence>
<dbReference type="PANTHER" id="PTHR23513">
    <property type="entry name" value="INTEGRAL MEMBRANE EFFLUX PROTEIN-RELATED"/>
    <property type="match status" value="1"/>
</dbReference>
<dbReference type="Proteomes" id="UP000596977">
    <property type="component" value="Unassembled WGS sequence"/>
</dbReference>
<feature type="transmembrane region" description="Helical" evidence="6">
    <location>
        <begin position="246"/>
        <end position="264"/>
    </location>
</feature>
<dbReference type="PROSITE" id="PS50850">
    <property type="entry name" value="MFS"/>
    <property type="match status" value="1"/>
</dbReference>
<dbReference type="Pfam" id="PF07690">
    <property type="entry name" value="MFS_1"/>
    <property type="match status" value="1"/>
</dbReference>
<feature type="transmembrane region" description="Helical" evidence="6">
    <location>
        <begin position="69"/>
        <end position="89"/>
    </location>
</feature>
<feature type="transmembrane region" description="Helical" evidence="6">
    <location>
        <begin position="137"/>
        <end position="155"/>
    </location>
</feature>
<feature type="domain" description="Major facilitator superfamily (MFS) profile" evidence="7">
    <location>
        <begin position="1"/>
        <end position="393"/>
    </location>
</feature>
<evidence type="ECO:0000256" key="2">
    <source>
        <dbReference type="ARBA" id="ARBA00022475"/>
    </source>
</evidence>
<protein>
    <submittedName>
        <fullName evidence="8">MFS transporter</fullName>
    </submittedName>
</protein>
<feature type="transmembrane region" description="Helical" evidence="6">
    <location>
        <begin position="12"/>
        <end position="33"/>
    </location>
</feature>
<dbReference type="InterPro" id="IPR036259">
    <property type="entry name" value="MFS_trans_sf"/>
</dbReference>
<dbReference type="PANTHER" id="PTHR23513:SF6">
    <property type="entry name" value="MAJOR FACILITATOR SUPERFAMILY ASSOCIATED DOMAIN-CONTAINING PROTEIN"/>
    <property type="match status" value="1"/>
</dbReference>
<dbReference type="Gene3D" id="1.20.1250.20">
    <property type="entry name" value="MFS general substrate transporter like domains"/>
    <property type="match status" value="1"/>
</dbReference>
<dbReference type="GO" id="GO:0005886">
    <property type="term" value="C:plasma membrane"/>
    <property type="evidence" value="ECO:0007669"/>
    <property type="project" value="UniProtKB-SubCell"/>
</dbReference>
<dbReference type="InterPro" id="IPR020846">
    <property type="entry name" value="MFS_dom"/>
</dbReference>
<dbReference type="EMBL" id="BMKB01000009">
    <property type="protein sequence ID" value="GGA62724.1"/>
    <property type="molecule type" value="Genomic_DNA"/>
</dbReference>
<evidence type="ECO:0000256" key="4">
    <source>
        <dbReference type="ARBA" id="ARBA00022989"/>
    </source>
</evidence>
<sequence>MQIIRRLAISAYGMHMADQIALVSVPLIAVLAFGAKAEVIGILVACQSMAHLLGSLPFGLMIDRVQAKFLIVTAAVISVLGFASAAASVNLGSVVWFGVAVTFAGFGIVLFVLTNLSILPKIANADEIAGANSQLEIPRALSSFAAPLVVGFIITEEASNFIFFAASLSALFALCFIIKVPRFPVPEYRQDGMIRRVLEGGAFVFRHDLLLPITLCAIFWNMAFPALLVVLLPIIVEVYSLDPGTFGIALSSFGLAAIAGSWAAGRFSTRIPPNIILLFGPGSSVVASAILLLIPREGPAIAVYAAFFLLGFGPSMWLVAQNSVRQLVTPGFLLGRVNAVIQTAIYGVRPVGALLGGMLAGVISPHAGLTFVVLAFACSFASALFTRLRTVRRYTDLQPAMGA</sequence>
<comment type="subcellular location">
    <subcellularLocation>
        <location evidence="1">Cell membrane</location>
        <topology evidence="1">Multi-pass membrane protein</topology>
    </subcellularLocation>
</comment>
<keyword evidence="9" id="KW-1185">Reference proteome</keyword>
<feature type="transmembrane region" description="Helical" evidence="6">
    <location>
        <begin position="276"/>
        <end position="295"/>
    </location>
</feature>
<keyword evidence="3 6" id="KW-0812">Transmembrane</keyword>
<feature type="transmembrane region" description="Helical" evidence="6">
    <location>
        <begin position="367"/>
        <end position="385"/>
    </location>
</feature>
<dbReference type="AlphaFoldDB" id="A0A916RNP3"/>
<dbReference type="SUPFAM" id="SSF103473">
    <property type="entry name" value="MFS general substrate transporter"/>
    <property type="match status" value="1"/>
</dbReference>
<evidence type="ECO:0000313" key="9">
    <source>
        <dbReference type="Proteomes" id="UP000596977"/>
    </source>
</evidence>
<dbReference type="OrthoDB" id="145388at2"/>
<dbReference type="CDD" id="cd06173">
    <property type="entry name" value="MFS_MefA_like"/>
    <property type="match status" value="1"/>
</dbReference>
<keyword evidence="5 6" id="KW-0472">Membrane</keyword>
<feature type="transmembrane region" description="Helical" evidence="6">
    <location>
        <begin position="161"/>
        <end position="180"/>
    </location>
</feature>
<name>A0A916RNP3_9HYPH</name>
<dbReference type="GO" id="GO:0022857">
    <property type="term" value="F:transmembrane transporter activity"/>
    <property type="evidence" value="ECO:0007669"/>
    <property type="project" value="InterPro"/>
</dbReference>
<feature type="transmembrane region" description="Helical" evidence="6">
    <location>
        <begin position="209"/>
        <end position="234"/>
    </location>
</feature>
<dbReference type="InterPro" id="IPR011701">
    <property type="entry name" value="MFS"/>
</dbReference>
<organism evidence="8 9">
    <name type="scientific">Pelagibacterium lentulum</name>
    <dbReference type="NCBI Taxonomy" id="2029865"/>
    <lineage>
        <taxon>Bacteria</taxon>
        <taxon>Pseudomonadati</taxon>
        <taxon>Pseudomonadota</taxon>
        <taxon>Alphaproteobacteria</taxon>
        <taxon>Hyphomicrobiales</taxon>
        <taxon>Devosiaceae</taxon>
        <taxon>Pelagibacterium</taxon>
    </lineage>
</organism>
<reference evidence="8 9" key="1">
    <citation type="journal article" date="2014" name="Int. J. Syst. Evol. Microbiol.">
        <title>Complete genome sequence of Corynebacterium casei LMG S-19264T (=DSM 44701T), isolated from a smear-ripened cheese.</title>
        <authorList>
            <consortium name="US DOE Joint Genome Institute (JGI-PGF)"/>
            <person name="Walter F."/>
            <person name="Albersmeier A."/>
            <person name="Kalinowski J."/>
            <person name="Ruckert C."/>
        </authorList>
    </citation>
    <scope>NUCLEOTIDE SEQUENCE [LARGE SCALE GENOMIC DNA]</scope>
    <source>
        <strain evidence="8 9">CGMCC 1.15896</strain>
    </source>
</reference>
<keyword evidence="2" id="KW-1003">Cell membrane</keyword>
<proteinExistence type="predicted"/>
<feature type="transmembrane region" description="Helical" evidence="6">
    <location>
        <begin position="95"/>
        <end position="116"/>
    </location>
</feature>
<accession>A0A916RNP3</accession>
<evidence type="ECO:0000256" key="5">
    <source>
        <dbReference type="ARBA" id="ARBA00023136"/>
    </source>
</evidence>
<feature type="transmembrane region" description="Helical" evidence="6">
    <location>
        <begin position="301"/>
        <end position="320"/>
    </location>
</feature>
<evidence type="ECO:0000313" key="8">
    <source>
        <dbReference type="EMBL" id="GGA62724.1"/>
    </source>
</evidence>
<dbReference type="RefSeq" id="WP_127071261.1">
    <property type="nucleotide sequence ID" value="NZ_BMKB01000009.1"/>
</dbReference>
<evidence type="ECO:0000256" key="6">
    <source>
        <dbReference type="SAM" id="Phobius"/>
    </source>
</evidence>
<gene>
    <name evidence="8" type="ORF">GCM10011499_36340</name>
</gene>